<dbReference type="KEGG" id="ppel:H6H00_09550"/>
<feature type="compositionally biased region" description="Polar residues" evidence="1">
    <location>
        <begin position="256"/>
        <end position="268"/>
    </location>
</feature>
<sequence length="268" mass="27735">MSASLSATIMEFLNNIFGDPAERAAFLADPEGFLADNGLDDLSCADFDDAIVAFVENNGRDDVNLGGTFTNTVPRDGESDHEAIARHLTEIVHNYGDTYITNEDNDVYNDQSFNGTVIADGDVTFDNDIVSASGDGAVAAGDDIEDSNIVTGDDNIIGNGNQVGDGAFGAGSVAGDVSVDDGGAYATNGSSASGSQDDNSQDNDITNTDNSDNSVNDSGNTTVDVDVDDAFNTDASVNDSLNTDASVNDSFDVEDSGNTTISDNELNL</sequence>
<evidence type="ECO:0000256" key="1">
    <source>
        <dbReference type="SAM" id="MobiDB-lite"/>
    </source>
</evidence>
<dbReference type="RefSeq" id="WP_185720941.1">
    <property type="nucleotide sequence ID" value="NZ_BAAAWI010000001.1"/>
</dbReference>
<dbReference type="Proteomes" id="UP000515728">
    <property type="component" value="Chromosome"/>
</dbReference>
<keyword evidence="3" id="KW-1185">Reference proteome</keyword>
<proteinExistence type="predicted"/>
<organism evidence="2 3">
    <name type="scientific">Pseudonocardia petroleophila</name>
    <dbReference type="NCBI Taxonomy" id="37331"/>
    <lineage>
        <taxon>Bacteria</taxon>
        <taxon>Bacillati</taxon>
        <taxon>Actinomycetota</taxon>
        <taxon>Actinomycetes</taxon>
        <taxon>Pseudonocardiales</taxon>
        <taxon>Pseudonocardiaceae</taxon>
        <taxon>Pseudonocardia</taxon>
    </lineage>
</organism>
<evidence type="ECO:0000313" key="2">
    <source>
        <dbReference type="EMBL" id="QNG54117.1"/>
    </source>
</evidence>
<dbReference type="AlphaFoldDB" id="A0A7G7MMV6"/>
<dbReference type="EMBL" id="CP060131">
    <property type="protein sequence ID" value="QNG54117.1"/>
    <property type="molecule type" value="Genomic_DNA"/>
</dbReference>
<accession>A0A7G7MMV6</accession>
<name>A0A7G7MMV6_9PSEU</name>
<evidence type="ECO:0000313" key="3">
    <source>
        <dbReference type="Proteomes" id="UP000515728"/>
    </source>
</evidence>
<reference evidence="2 3" key="1">
    <citation type="submission" date="2020-08" db="EMBL/GenBank/DDBJ databases">
        <authorList>
            <person name="Mo P."/>
        </authorList>
    </citation>
    <scope>NUCLEOTIDE SEQUENCE [LARGE SCALE GENOMIC DNA]</scope>
    <source>
        <strain evidence="2 3">CGMCC 4.1532</strain>
    </source>
</reference>
<protein>
    <submittedName>
        <fullName evidence="2">Uncharacterized protein</fullName>
    </submittedName>
</protein>
<feature type="compositionally biased region" description="Polar residues" evidence="1">
    <location>
        <begin position="233"/>
        <end position="249"/>
    </location>
</feature>
<gene>
    <name evidence="2" type="ORF">H6H00_09550</name>
</gene>
<feature type="region of interest" description="Disordered" evidence="1">
    <location>
        <begin position="184"/>
        <end position="268"/>
    </location>
</feature>
<feature type="compositionally biased region" description="Low complexity" evidence="1">
    <location>
        <begin position="188"/>
        <end position="222"/>
    </location>
</feature>